<sequence length="413" mass="48077">MPYKIISAIGKVIDSQAKWEKVDLEQYPVRRLYKRYSTIRASLENPYTKEKGSVLVDDYETEIRDETKTFKDYLESIGDKALPLGNLKTTLSKKGLLYHEALSNRFKVYPVQKGKYPDGNLSDKYSYQDLFITKEKVDPVDLYKHTLITVNGYVHATDANARGLWVTNGYETIRKRDKICIGVISFENLGELKQIPITESMISKFNQDVDLYQECCIDIGEDCSEKTIMLVIGGFLHVLDYDVFTRVSNSAIKIKLKNTPLMERIHLSMEDLNISDTLFDKRYGETNVNLRDLYGDEFIKQYLTLSYSFIVLLDNKEVFKEITYPQQRGIPNNYLTDKLPLLPMMTRLGKFEEYVYVHDVDKYVLETADCQYKPRVYNTSFPLVEDSYYNDACTPTNRRRIPVAYFFNLLSFL</sequence>
<name>A0A8S5USS8_9CAUD</name>
<organism evidence="1">
    <name type="scientific">Myoviridae sp. ctijX18</name>
    <dbReference type="NCBI Taxonomy" id="2825154"/>
    <lineage>
        <taxon>Viruses</taxon>
        <taxon>Duplodnaviria</taxon>
        <taxon>Heunggongvirae</taxon>
        <taxon>Uroviricota</taxon>
        <taxon>Caudoviricetes</taxon>
    </lineage>
</organism>
<reference evidence="1" key="1">
    <citation type="journal article" date="2021" name="Proc. Natl. Acad. Sci. U.S.A.">
        <title>A Catalog of Tens of Thousands of Viruses from Human Metagenomes Reveals Hidden Associations with Chronic Diseases.</title>
        <authorList>
            <person name="Tisza M.J."/>
            <person name="Buck C.B."/>
        </authorList>
    </citation>
    <scope>NUCLEOTIDE SEQUENCE</scope>
    <source>
        <strain evidence="1">CtijX18</strain>
    </source>
</reference>
<accession>A0A8S5USS8</accession>
<proteinExistence type="predicted"/>
<protein>
    <submittedName>
        <fullName evidence="1">Uncharacterized protein</fullName>
    </submittedName>
</protein>
<evidence type="ECO:0000313" key="1">
    <source>
        <dbReference type="EMBL" id="DAF97458.1"/>
    </source>
</evidence>
<dbReference type="EMBL" id="BK016133">
    <property type="protein sequence ID" value="DAF97458.1"/>
    <property type="molecule type" value="Genomic_DNA"/>
</dbReference>